<name>A0A915KYC5_ROMCU</name>
<keyword evidence="1" id="KW-0812">Transmembrane</keyword>
<keyword evidence="1" id="KW-1133">Transmembrane helix</keyword>
<accession>A0A915KYC5</accession>
<dbReference type="AlphaFoldDB" id="A0A915KYC5"/>
<dbReference type="WBParaSite" id="nRc.2.0.1.t43484-RA">
    <property type="protein sequence ID" value="nRc.2.0.1.t43484-RA"/>
    <property type="gene ID" value="nRc.2.0.1.g43484"/>
</dbReference>
<feature type="transmembrane region" description="Helical" evidence="1">
    <location>
        <begin position="48"/>
        <end position="67"/>
    </location>
</feature>
<sequence>MVGDSTISVIAGLGGLCDPNLGLCGDCDSFNWGSLKVATGNMDTESVVLLMGSLNIAWVIALMFTSIRASGNIPTDLILVTLRISV</sequence>
<dbReference type="Proteomes" id="UP000887565">
    <property type="component" value="Unplaced"/>
</dbReference>
<evidence type="ECO:0000313" key="3">
    <source>
        <dbReference type="WBParaSite" id="nRc.2.0.1.t43484-RA"/>
    </source>
</evidence>
<proteinExistence type="predicted"/>
<evidence type="ECO:0000313" key="2">
    <source>
        <dbReference type="Proteomes" id="UP000887565"/>
    </source>
</evidence>
<evidence type="ECO:0000256" key="1">
    <source>
        <dbReference type="SAM" id="Phobius"/>
    </source>
</evidence>
<keyword evidence="2" id="KW-1185">Reference proteome</keyword>
<reference evidence="3" key="1">
    <citation type="submission" date="2022-11" db="UniProtKB">
        <authorList>
            <consortium name="WormBaseParasite"/>
        </authorList>
    </citation>
    <scope>IDENTIFICATION</scope>
</reference>
<protein>
    <submittedName>
        <fullName evidence="3">Uncharacterized protein</fullName>
    </submittedName>
</protein>
<organism evidence="2 3">
    <name type="scientific">Romanomermis culicivorax</name>
    <name type="common">Nematode worm</name>
    <dbReference type="NCBI Taxonomy" id="13658"/>
    <lineage>
        <taxon>Eukaryota</taxon>
        <taxon>Metazoa</taxon>
        <taxon>Ecdysozoa</taxon>
        <taxon>Nematoda</taxon>
        <taxon>Enoplea</taxon>
        <taxon>Dorylaimia</taxon>
        <taxon>Mermithida</taxon>
        <taxon>Mermithoidea</taxon>
        <taxon>Mermithidae</taxon>
        <taxon>Romanomermis</taxon>
    </lineage>
</organism>
<keyword evidence="1" id="KW-0472">Membrane</keyword>